<gene>
    <name evidence="2" type="ORF">NEUTE1DRAFT_100953</name>
</gene>
<feature type="region of interest" description="Disordered" evidence="1">
    <location>
        <begin position="43"/>
        <end position="67"/>
    </location>
</feature>
<dbReference type="GeneID" id="20821708"/>
<evidence type="ECO:0000313" key="3">
    <source>
        <dbReference type="Proteomes" id="UP000008065"/>
    </source>
</evidence>
<dbReference type="RefSeq" id="XP_009851143.1">
    <property type="nucleotide sequence ID" value="XM_009852841.1"/>
</dbReference>
<dbReference type="VEuPathDB" id="FungiDB:NEUTE1DRAFT_100953"/>
<evidence type="ECO:0000256" key="1">
    <source>
        <dbReference type="SAM" id="MobiDB-lite"/>
    </source>
</evidence>
<dbReference type="OrthoDB" id="10273423at2759"/>
<name>F8MNA9_NEUT8</name>
<dbReference type="KEGG" id="nte:NEUTE1DRAFT100953"/>
<proteinExistence type="predicted"/>
<dbReference type="AlphaFoldDB" id="F8MNA9"/>
<protein>
    <submittedName>
        <fullName evidence="2">Uncharacterized protein</fullName>
    </submittedName>
</protein>
<dbReference type="HOGENOM" id="CLU_2004524_0_0_1"/>
<keyword evidence="3" id="KW-1185">Reference proteome</keyword>
<sequence length="124" mass="13732">MSSREKQGRMFDFSLIHSDRSLPNLWRKRDGIGGCHVKGCLPPRRGRPTYRPAGTFSSQRGGNPGKIDTVTSGAAELRRYRGAGSQNGNLSSHQHALDAELFVRTPTLNEAIFSFAWMWLGLTA</sequence>
<evidence type="ECO:0000313" key="2">
    <source>
        <dbReference type="EMBL" id="EGO58079.1"/>
    </source>
</evidence>
<reference evidence="3" key="1">
    <citation type="journal article" date="2011" name="Genetics">
        <title>Massive changes in genome architecture accompany the transition to self-fertility in the filamentous fungus Neurospora tetrasperma.</title>
        <authorList>
            <person name="Ellison C.E."/>
            <person name="Stajich J.E."/>
            <person name="Jacobson D.J."/>
            <person name="Natvig D.O."/>
            <person name="Lapidus A."/>
            <person name="Foster B."/>
            <person name="Aerts A."/>
            <person name="Riley R."/>
            <person name="Lindquist E.A."/>
            <person name="Grigoriev I.V."/>
            <person name="Taylor J.W."/>
        </authorList>
    </citation>
    <scope>NUCLEOTIDE SEQUENCE [LARGE SCALE GENOMIC DNA]</scope>
    <source>
        <strain evidence="3">FGSC 2508 / P0657</strain>
    </source>
</reference>
<dbReference type="Proteomes" id="UP000008065">
    <property type="component" value="Unassembled WGS sequence"/>
</dbReference>
<dbReference type="EMBL" id="GL891304">
    <property type="protein sequence ID" value="EGO58079.1"/>
    <property type="molecule type" value="Genomic_DNA"/>
</dbReference>
<accession>F8MNA9</accession>
<organism evidence="2 3">
    <name type="scientific">Neurospora tetrasperma (strain FGSC 2508 / ATCC MYA-4615 / P0657)</name>
    <dbReference type="NCBI Taxonomy" id="510951"/>
    <lineage>
        <taxon>Eukaryota</taxon>
        <taxon>Fungi</taxon>
        <taxon>Dikarya</taxon>
        <taxon>Ascomycota</taxon>
        <taxon>Pezizomycotina</taxon>
        <taxon>Sordariomycetes</taxon>
        <taxon>Sordariomycetidae</taxon>
        <taxon>Sordariales</taxon>
        <taxon>Sordariaceae</taxon>
        <taxon>Neurospora</taxon>
    </lineage>
</organism>